<sequence>MPDYPSNNSAPSVSSYGPSSSPQPPKSFDIYLDDTDYSSCNEAASTISFTDTAPSADPLYPSSFGTPNQDLQIVHPWPQRFNASAASIETFCTSASESRMSDDPDSYVGEKKDISWLESASPNDQSEPAPPPYSASVNQSAFHSQPYYSNEKACSHYMESRNQSSESVASHKSRWSASKQTFYKKAKSIISRFSSAITGRRDSRLDYDKSFDSDSGSPYEFSYSDMKENGRFTGEGKASTGIFSERGPELVW</sequence>
<reference evidence="3" key="2">
    <citation type="submission" date="2013-12" db="EMBL/GenBank/DDBJ databases">
        <title>Evolution of pathogenesis and genome organization in the Tremellales.</title>
        <authorList>
            <person name="Cuomo C."/>
            <person name="Litvintseva A."/>
            <person name="Heitman J."/>
            <person name="Chen Y."/>
            <person name="Sun S."/>
            <person name="Springer D."/>
            <person name="Dromer F."/>
            <person name="Young S."/>
            <person name="Zeng Q."/>
            <person name="Chapman S."/>
            <person name="Gujja S."/>
            <person name="Saif S."/>
            <person name="Birren B."/>
        </authorList>
    </citation>
    <scope>NUCLEOTIDE SEQUENCE [LARGE SCALE GENOMIC DNA]</scope>
    <source>
        <strain evidence="3">CBS 10435</strain>
    </source>
</reference>
<proteinExistence type="predicted"/>
<dbReference type="OrthoDB" id="10578782at2759"/>
<name>A0A1B9IT59_9TREE</name>
<dbReference type="AlphaFoldDB" id="A0A1B9IT59"/>
<accession>A0A1B9IT59</accession>
<organism evidence="2 3">
    <name type="scientific">Kwoniella mangroviensis CBS 10435</name>
    <dbReference type="NCBI Taxonomy" id="1331196"/>
    <lineage>
        <taxon>Eukaryota</taxon>
        <taxon>Fungi</taxon>
        <taxon>Dikarya</taxon>
        <taxon>Basidiomycota</taxon>
        <taxon>Agaricomycotina</taxon>
        <taxon>Tremellomycetes</taxon>
        <taxon>Tremellales</taxon>
        <taxon>Cryptococcaceae</taxon>
        <taxon>Kwoniella</taxon>
    </lineage>
</organism>
<keyword evidence="3" id="KW-1185">Reference proteome</keyword>
<feature type="region of interest" description="Disordered" evidence="1">
    <location>
        <begin position="153"/>
        <end position="175"/>
    </location>
</feature>
<dbReference type="Proteomes" id="UP000092583">
    <property type="component" value="Unassembled WGS sequence"/>
</dbReference>
<evidence type="ECO:0000256" key="1">
    <source>
        <dbReference type="SAM" id="MobiDB-lite"/>
    </source>
</evidence>
<feature type="region of interest" description="Disordered" evidence="1">
    <location>
        <begin position="1"/>
        <end position="33"/>
    </location>
</feature>
<feature type="region of interest" description="Disordered" evidence="1">
    <location>
        <begin position="94"/>
        <end position="141"/>
    </location>
</feature>
<gene>
    <name evidence="2" type="ORF">L486_03211</name>
</gene>
<evidence type="ECO:0000313" key="2">
    <source>
        <dbReference type="EMBL" id="OCF58721.1"/>
    </source>
</evidence>
<reference evidence="2 3" key="1">
    <citation type="submission" date="2013-07" db="EMBL/GenBank/DDBJ databases">
        <title>The Genome Sequence of Kwoniella mangroviensis CBS10435.</title>
        <authorList>
            <consortium name="The Broad Institute Genome Sequencing Platform"/>
            <person name="Cuomo C."/>
            <person name="Litvintseva A."/>
            <person name="Chen Y."/>
            <person name="Heitman J."/>
            <person name="Sun S."/>
            <person name="Springer D."/>
            <person name="Dromer F."/>
            <person name="Young S.K."/>
            <person name="Zeng Q."/>
            <person name="Gargeya S."/>
            <person name="Fitzgerald M."/>
            <person name="Abouelleil A."/>
            <person name="Alvarado L."/>
            <person name="Berlin A.M."/>
            <person name="Chapman S.B."/>
            <person name="Dewar J."/>
            <person name="Goldberg J."/>
            <person name="Griggs A."/>
            <person name="Gujja S."/>
            <person name="Hansen M."/>
            <person name="Howarth C."/>
            <person name="Imamovic A."/>
            <person name="Larimer J."/>
            <person name="McCowan C."/>
            <person name="Murphy C."/>
            <person name="Pearson M."/>
            <person name="Priest M."/>
            <person name="Roberts A."/>
            <person name="Saif S."/>
            <person name="Shea T."/>
            <person name="Sykes S."/>
            <person name="Wortman J."/>
            <person name="Nusbaum C."/>
            <person name="Birren B."/>
        </authorList>
    </citation>
    <scope>NUCLEOTIDE SEQUENCE [LARGE SCALE GENOMIC DNA]</scope>
    <source>
        <strain evidence="2 3">CBS 10435</strain>
    </source>
</reference>
<dbReference type="EMBL" id="KI669461">
    <property type="protein sequence ID" value="OCF58721.1"/>
    <property type="molecule type" value="Genomic_DNA"/>
</dbReference>
<feature type="compositionally biased region" description="Polar residues" evidence="1">
    <location>
        <begin position="160"/>
        <end position="175"/>
    </location>
</feature>
<protein>
    <submittedName>
        <fullName evidence="2">Uncharacterized protein</fullName>
    </submittedName>
</protein>
<evidence type="ECO:0000313" key="3">
    <source>
        <dbReference type="Proteomes" id="UP000092583"/>
    </source>
</evidence>
<feature type="compositionally biased region" description="Low complexity" evidence="1">
    <location>
        <begin position="9"/>
        <end position="20"/>
    </location>
</feature>